<evidence type="ECO:0000256" key="2">
    <source>
        <dbReference type="ARBA" id="ARBA00023125"/>
    </source>
</evidence>
<dbReference type="AlphaFoldDB" id="A0AAP2GW70"/>
<evidence type="ECO:0000313" key="6">
    <source>
        <dbReference type="Proteomes" id="UP001319080"/>
    </source>
</evidence>
<dbReference type="PANTHER" id="PTHR46796">
    <property type="entry name" value="HTH-TYPE TRANSCRIPTIONAL ACTIVATOR RHAS-RELATED"/>
    <property type="match status" value="1"/>
</dbReference>
<dbReference type="RefSeq" id="WP_254087571.1">
    <property type="nucleotide sequence ID" value="NZ_JAHESE010000047.1"/>
</dbReference>
<feature type="domain" description="HTH araC/xylS-type" evidence="4">
    <location>
        <begin position="171"/>
        <end position="269"/>
    </location>
</feature>
<sequence length="275" mass="32349">MAERQQNQFVEIVFSCVDDKFYKDEIILDHHSLARVISGEMKIIQADSTFLLGPGSTFLYPRNQPATVIKYPKDGQRFQSVSMKLTHERLKDFYTRNPFQTPLPRTDKIRHFEEHPLLISFFASLMPYFDMPHALPPKMADVKLEEAITILRSMDPDIDGLLADFEEPGKINLAEFMEKNYRFNLTLEKFSYLSGRSLTTFKRDFKKIFDTTPQRWLTHKRLQLAHYQLSEKQRRPVEVYFEAGFEDLSHFSFAFKKQFGYSPNSLLKRNHQATS</sequence>
<dbReference type="Gene3D" id="1.10.10.60">
    <property type="entry name" value="Homeodomain-like"/>
    <property type="match status" value="1"/>
</dbReference>
<dbReference type="InterPro" id="IPR009057">
    <property type="entry name" value="Homeodomain-like_sf"/>
</dbReference>
<dbReference type="Pfam" id="PF22200">
    <property type="entry name" value="ExsA_N"/>
    <property type="match status" value="1"/>
</dbReference>
<dbReference type="InterPro" id="IPR018060">
    <property type="entry name" value="HTH_AraC"/>
</dbReference>
<organism evidence="5 6">
    <name type="scientific">Dawidia cretensis</name>
    <dbReference type="NCBI Taxonomy" id="2782350"/>
    <lineage>
        <taxon>Bacteria</taxon>
        <taxon>Pseudomonadati</taxon>
        <taxon>Bacteroidota</taxon>
        <taxon>Cytophagia</taxon>
        <taxon>Cytophagales</taxon>
        <taxon>Chryseotaleaceae</taxon>
        <taxon>Dawidia</taxon>
    </lineage>
</organism>
<dbReference type="PANTHER" id="PTHR46796:SF6">
    <property type="entry name" value="ARAC SUBFAMILY"/>
    <property type="match status" value="1"/>
</dbReference>
<dbReference type="EMBL" id="JAHESE010000047">
    <property type="protein sequence ID" value="MBT1712003.1"/>
    <property type="molecule type" value="Genomic_DNA"/>
</dbReference>
<accession>A0AAP2GW70</accession>
<dbReference type="InterPro" id="IPR054015">
    <property type="entry name" value="ExsA-like_N"/>
</dbReference>
<dbReference type="Proteomes" id="UP001319080">
    <property type="component" value="Unassembled WGS sequence"/>
</dbReference>
<dbReference type="SMART" id="SM00342">
    <property type="entry name" value="HTH_ARAC"/>
    <property type="match status" value="1"/>
</dbReference>
<evidence type="ECO:0000256" key="1">
    <source>
        <dbReference type="ARBA" id="ARBA00023015"/>
    </source>
</evidence>
<evidence type="ECO:0000259" key="4">
    <source>
        <dbReference type="PROSITE" id="PS01124"/>
    </source>
</evidence>
<evidence type="ECO:0000313" key="5">
    <source>
        <dbReference type="EMBL" id="MBT1712003.1"/>
    </source>
</evidence>
<name>A0AAP2GW70_9BACT</name>
<dbReference type="InterPro" id="IPR050204">
    <property type="entry name" value="AraC_XylS_family_regulators"/>
</dbReference>
<protein>
    <submittedName>
        <fullName evidence="5">AraC family transcriptional regulator</fullName>
    </submittedName>
</protein>
<keyword evidence="2" id="KW-0238">DNA-binding</keyword>
<keyword evidence="6" id="KW-1185">Reference proteome</keyword>
<dbReference type="PROSITE" id="PS01124">
    <property type="entry name" value="HTH_ARAC_FAMILY_2"/>
    <property type="match status" value="1"/>
</dbReference>
<reference evidence="5 6" key="1">
    <citation type="submission" date="2021-05" db="EMBL/GenBank/DDBJ databases">
        <title>A Polyphasic approach of four new species of the genus Ohtaekwangia: Ohtaekwangia histidinii sp. nov., Ohtaekwangia cretensis sp. nov., Ohtaekwangia indiensis sp. nov., Ohtaekwangia reichenbachii sp. nov. from diverse environment.</title>
        <authorList>
            <person name="Octaviana S."/>
        </authorList>
    </citation>
    <scope>NUCLEOTIDE SEQUENCE [LARGE SCALE GENOMIC DNA]</scope>
    <source>
        <strain evidence="5 6">PWU5</strain>
    </source>
</reference>
<evidence type="ECO:0000256" key="3">
    <source>
        <dbReference type="ARBA" id="ARBA00023163"/>
    </source>
</evidence>
<gene>
    <name evidence="5" type="ORF">KK062_27420</name>
</gene>
<dbReference type="SUPFAM" id="SSF46689">
    <property type="entry name" value="Homeodomain-like"/>
    <property type="match status" value="2"/>
</dbReference>
<keyword evidence="3" id="KW-0804">Transcription</keyword>
<dbReference type="GO" id="GO:0043565">
    <property type="term" value="F:sequence-specific DNA binding"/>
    <property type="evidence" value="ECO:0007669"/>
    <property type="project" value="InterPro"/>
</dbReference>
<keyword evidence="1" id="KW-0805">Transcription regulation</keyword>
<proteinExistence type="predicted"/>
<comment type="caution">
    <text evidence="5">The sequence shown here is derived from an EMBL/GenBank/DDBJ whole genome shotgun (WGS) entry which is preliminary data.</text>
</comment>
<dbReference type="GO" id="GO:0003700">
    <property type="term" value="F:DNA-binding transcription factor activity"/>
    <property type="evidence" value="ECO:0007669"/>
    <property type="project" value="InterPro"/>
</dbReference>
<dbReference type="Pfam" id="PF12833">
    <property type="entry name" value="HTH_18"/>
    <property type="match status" value="1"/>
</dbReference>